<feature type="chain" id="PRO_5002795747" description="Invertebrate defensins family profile domain-containing protein" evidence="1">
    <location>
        <begin position="26"/>
        <end position="116"/>
    </location>
</feature>
<protein>
    <recommendedName>
        <fullName evidence="4">Invertebrate defensins family profile domain-containing protein</fullName>
    </recommendedName>
</protein>
<accession>B3NWF7</accession>
<organism evidence="2 3">
    <name type="scientific">Drosophila erecta</name>
    <name type="common">Fruit fly</name>
    <dbReference type="NCBI Taxonomy" id="7220"/>
    <lineage>
        <taxon>Eukaryota</taxon>
        <taxon>Metazoa</taxon>
        <taxon>Ecdysozoa</taxon>
        <taxon>Arthropoda</taxon>
        <taxon>Hexapoda</taxon>
        <taxon>Insecta</taxon>
        <taxon>Pterygota</taxon>
        <taxon>Neoptera</taxon>
        <taxon>Endopterygota</taxon>
        <taxon>Diptera</taxon>
        <taxon>Brachycera</taxon>
        <taxon>Muscomorpha</taxon>
        <taxon>Ephydroidea</taxon>
        <taxon>Drosophilidae</taxon>
        <taxon>Drosophila</taxon>
        <taxon>Sophophora</taxon>
    </lineage>
</organism>
<dbReference type="Proteomes" id="UP000008711">
    <property type="component" value="Unassembled WGS sequence"/>
</dbReference>
<dbReference type="OMA" id="PHHPQCH"/>
<name>B3NWF7_DROER</name>
<dbReference type="AlphaFoldDB" id="B3NWF7"/>
<dbReference type="SUPFAM" id="SSF57095">
    <property type="entry name" value="Scorpion toxin-like"/>
    <property type="match status" value="1"/>
</dbReference>
<dbReference type="GO" id="GO:0051707">
    <property type="term" value="P:response to other organism"/>
    <property type="evidence" value="ECO:0007669"/>
    <property type="project" value="UniProtKB-ARBA"/>
</dbReference>
<keyword evidence="3" id="KW-1185">Reference proteome</keyword>
<dbReference type="EMBL" id="CH954180">
    <property type="protein sequence ID" value="EDV46777.1"/>
    <property type="molecule type" value="Genomic_DNA"/>
</dbReference>
<evidence type="ECO:0000313" key="2">
    <source>
        <dbReference type="EMBL" id="EDV46777.1"/>
    </source>
</evidence>
<reference evidence="2 3" key="1">
    <citation type="journal article" date="2007" name="Nature">
        <title>Evolution of genes and genomes on the Drosophila phylogeny.</title>
        <authorList>
            <consortium name="Drosophila 12 Genomes Consortium"/>
            <person name="Clark A.G."/>
            <person name="Eisen M.B."/>
            <person name="Smith D.R."/>
            <person name="Bergman C.M."/>
            <person name="Oliver B."/>
            <person name="Markow T.A."/>
            <person name="Kaufman T.C."/>
            <person name="Kellis M."/>
            <person name="Gelbart W."/>
            <person name="Iyer V.N."/>
            <person name="Pollard D.A."/>
            <person name="Sackton T.B."/>
            <person name="Larracuente A.M."/>
            <person name="Singh N.D."/>
            <person name="Abad J.P."/>
            <person name="Abt D.N."/>
            <person name="Adryan B."/>
            <person name="Aguade M."/>
            <person name="Akashi H."/>
            <person name="Anderson W.W."/>
            <person name="Aquadro C.F."/>
            <person name="Ardell D.H."/>
            <person name="Arguello R."/>
            <person name="Artieri C.G."/>
            <person name="Barbash D.A."/>
            <person name="Barker D."/>
            <person name="Barsanti P."/>
            <person name="Batterham P."/>
            <person name="Batzoglou S."/>
            <person name="Begun D."/>
            <person name="Bhutkar A."/>
            <person name="Blanco E."/>
            <person name="Bosak S.A."/>
            <person name="Bradley R.K."/>
            <person name="Brand A.D."/>
            <person name="Brent M.R."/>
            <person name="Brooks A.N."/>
            <person name="Brown R.H."/>
            <person name="Butlin R.K."/>
            <person name="Caggese C."/>
            <person name="Calvi B.R."/>
            <person name="Bernardo de Carvalho A."/>
            <person name="Caspi A."/>
            <person name="Castrezana S."/>
            <person name="Celniker S.E."/>
            <person name="Chang J.L."/>
            <person name="Chapple C."/>
            <person name="Chatterji S."/>
            <person name="Chinwalla A."/>
            <person name="Civetta A."/>
            <person name="Clifton S.W."/>
            <person name="Comeron J.M."/>
            <person name="Costello J.C."/>
            <person name="Coyne J.A."/>
            <person name="Daub J."/>
            <person name="David R.G."/>
            <person name="Delcher A.L."/>
            <person name="Delehaunty K."/>
            <person name="Do C.B."/>
            <person name="Ebling H."/>
            <person name="Edwards K."/>
            <person name="Eickbush T."/>
            <person name="Evans J.D."/>
            <person name="Filipski A."/>
            <person name="Findeiss S."/>
            <person name="Freyhult E."/>
            <person name="Fulton L."/>
            <person name="Fulton R."/>
            <person name="Garcia A.C."/>
            <person name="Gardiner A."/>
            <person name="Garfield D.A."/>
            <person name="Garvin B.E."/>
            <person name="Gibson G."/>
            <person name="Gilbert D."/>
            <person name="Gnerre S."/>
            <person name="Godfrey J."/>
            <person name="Good R."/>
            <person name="Gotea V."/>
            <person name="Gravely B."/>
            <person name="Greenberg A.J."/>
            <person name="Griffiths-Jones S."/>
            <person name="Gross S."/>
            <person name="Guigo R."/>
            <person name="Gustafson E.A."/>
            <person name="Haerty W."/>
            <person name="Hahn M.W."/>
            <person name="Halligan D.L."/>
            <person name="Halpern A.L."/>
            <person name="Halter G.M."/>
            <person name="Han M.V."/>
            <person name="Heger A."/>
            <person name="Hillier L."/>
            <person name="Hinrichs A.S."/>
            <person name="Holmes I."/>
            <person name="Hoskins R.A."/>
            <person name="Hubisz M.J."/>
            <person name="Hultmark D."/>
            <person name="Huntley M.A."/>
            <person name="Jaffe D.B."/>
            <person name="Jagadeeshan S."/>
            <person name="Jeck W.R."/>
            <person name="Johnson J."/>
            <person name="Jones C.D."/>
            <person name="Jordan W.C."/>
            <person name="Karpen G.H."/>
            <person name="Kataoka E."/>
            <person name="Keightley P.D."/>
            <person name="Kheradpour P."/>
            <person name="Kirkness E.F."/>
            <person name="Koerich L.B."/>
            <person name="Kristiansen K."/>
            <person name="Kudrna D."/>
            <person name="Kulathinal R.J."/>
            <person name="Kumar S."/>
            <person name="Kwok R."/>
            <person name="Lander E."/>
            <person name="Langley C.H."/>
            <person name="Lapoint R."/>
            <person name="Lazzaro B.P."/>
            <person name="Lee S.J."/>
            <person name="Levesque L."/>
            <person name="Li R."/>
            <person name="Lin C.F."/>
            <person name="Lin M.F."/>
            <person name="Lindblad-Toh K."/>
            <person name="Llopart A."/>
            <person name="Long M."/>
            <person name="Low L."/>
            <person name="Lozovsky E."/>
            <person name="Lu J."/>
            <person name="Luo M."/>
            <person name="Machado C.A."/>
            <person name="Makalowski W."/>
            <person name="Marzo M."/>
            <person name="Matsuda M."/>
            <person name="Matzkin L."/>
            <person name="McAllister B."/>
            <person name="McBride C.S."/>
            <person name="McKernan B."/>
            <person name="McKernan K."/>
            <person name="Mendez-Lago M."/>
            <person name="Minx P."/>
            <person name="Mollenhauer M.U."/>
            <person name="Montooth K."/>
            <person name="Mount S.M."/>
            <person name="Mu X."/>
            <person name="Myers E."/>
            <person name="Negre B."/>
            <person name="Newfeld S."/>
            <person name="Nielsen R."/>
            <person name="Noor M.A."/>
            <person name="O'Grady P."/>
            <person name="Pachter L."/>
            <person name="Papaceit M."/>
            <person name="Parisi M.J."/>
            <person name="Parisi M."/>
            <person name="Parts L."/>
            <person name="Pedersen J.S."/>
            <person name="Pesole G."/>
            <person name="Phillippy A.M."/>
            <person name="Ponting C.P."/>
            <person name="Pop M."/>
            <person name="Porcelli D."/>
            <person name="Powell J.R."/>
            <person name="Prohaska S."/>
            <person name="Pruitt K."/>
            <person name="Puig M."/>
            <person name="Quesneville H."/>
            <person name="Ram K.R."/>
            <person name="Rand D."/>
            <person name="Rasmussen M.D."/>
            <person name="Reed L.K."/>
            <person name="Reenan R."/>
            <person name="Reily A."/>
            <person name="Remington K.A."/>
            <person name="Rieger T.T."/>
            <person name="Ritchie M.G."/>
            <person name="Robin C."/>
            <person name="Rogers Y.H."/>
            <person name="Rohde C."/>
            <person name="Rozas J."/>
            <person name="Rubenfield M.J."/>
            <person name="Ruiz A."/>
            <person name="Russo S."/>
            <person name="Salzberg S.L."/>
            <person name="Sanchez-Gracia A."/>
            <person name="Saranga D.J."/>
            <person name="Sato H."/>
            <person name="Schaeffer S.W."/>
            <person name="Schatz M.C."/>
            <person name="Schlenke T."/>
            <person name="Schwartz R."/>
            <person name="Segarra C."/>
            <person name="Singh R.S."/>
            <person name="Sirot L."/>
            <person name="Sirota M."/>
            <person name="Sisneros N.B."/>
            <person name="Smith C.D."/>
            <person name="Smith T.F."/>
            <person name="Spieth J."/>
            <person name="Stage D.E."/>
            <person name="Stark A."/>
            <person name="Stephan W."/>
            <person name="Strausberg R.L."/>
            <person name="Strempel S."/>
            <person name="Sturgill D."/>
            <person name="Sutton G."/>
            <person name="Sutton G.G."/>
            <person name="Tao W."/>
            <person name="Teichmann S."/>
            <person name="Tobari Y.N."/>
            <person name="Tomimura Y."/>
            <person name="Tsolas J.M."/>
            <person name="Valente V.L."/>
            <person name="Venter E."/>
            <person name="Venter J.C."/>
            <person name="Vicario S."/>
            <person name="Vieira F.G."/>
            <person name="Vilella A.J."/>
            <person name="Villasante A."/>
            <person name="Walenz B."/>
            <person name="Wang J."/>
            <person name="Wasserman M."/>
            <person name="Watts T."/>
            <person name="Wilson D."/>
            <person name="Wilson R.K."/>
            <person name="Wing R.A."/>
            <person name="Wolfner M.F."/>
            <person name="Wong A."/>
            <person name="Wong G.K."/>
            <person name="Wu C.I."/>
            <person name="Wu G."/>
            <person name="Yamamoto D."/>
            <person name="Yang H.P."/>
            <person name="Yang S.P."/>
            <person name="Yorke J.A."/>
            <person name="Yoshida K."/>
            <person name="Zdobnov E."/>
            <person name="Zhang P."/>
            <person name="Zhang Y."/>
            <person name="Zimin A.V."/>
            <person name="Baldwin J."/>
            <person name="Abdouelleil A."/>
            <person name="Abdulkadir J."/>
            <person name="Abebe A."/>
            <person name="Abera B."/>
            <person name="Abreu J."/>
            <person name="Acer S.C."/>
            <person name="Aftuck L."/>
            <person name="Alexander A."/>
            <person name="An P."/>
            <person name="Anderson E."/>
            <person name="Anderson S."/>
            <person name="Arachi H."/>
            <person name="Azer M."/>
            <person name="Bachantsang P."/>
            <person name="Barry A."/>
            <person name="Bayul T."/>
            <person name="Berlin A."/>
            <person name="Bessette D."/>
            <person name="Bloom T."/>
            <person name="Blye J."/>
            <person name="Boguslavskiy L."/>
            <person name="Bonnet C."/>
            <person name="Boukhgalter B."/>
            <person name="Bourzgui I."/>
            <person name="Brown A."/>
            <person name="Cahill P."/>
            <person name="Channer S."/>
            <person name="Cheshatsang Y."/>
            <person name="Chuda L."/>
            <person name="Citroen M."/>
            <person name="Collymore A."/>
            <person name="Cooke P."/>
            <person name="Costello M."/>
            <person name="D'Aco K."/>
            <person name="Daza R."/>
            <person name="De Haan G."/>
            <person name="DeGray S."/>
            <person name="DeMaso C."/>
            <person name="Dhargay N."/>
            <person name="Dooley K."/>
            <person name="Dooley E."/>
            <person name="Doricent M."/>
            <person name="Dorje P."/>
            <person name="Dorjee K."/>
            <person name="Dupes A."/>
            <person name="Elong R."/>
            <person name="Falk J."/>
            <person name="Farina A."/>
            <person name="Faro S."/>
            <person name="Ferguson D."/>
            <person name="Fisher S."/>
            <person name="Foley C.D."/>
            <person name="Franke A."/>
            <person name="Friedrich D."/>
            <person name="Gadbois L."/>
            <person name="Gearin G."/>
            <person name="Gearin C.R."/>
            <person name="Giannoukos G."/>
            <person name="Goode T."/>
            <person name="Graham J."/>
            <person name="Grandbois E."/>
            <person name="Grewal S."/>
            <person name="Gyaltsen K."/>
            <person name="Hafez N."/>
            <person name="Hagos B."/>
            <person name="Hall J."/>
            <person name="Henson C."/>
            <person name="Hollinger A."/>
            <person name="Honan T."/>
            <person name="Huard M.D."/>
            <person name="Hughes L."/>
            <person name="Hurhula B."/>
            <person name="Husby M.E."/>
            <person name="Kamat A."/>
            <person name="Kanga B."/>
            <person name="Kashin S."/>
            <person name="Khazanovich D."/>
            <person name="Kisner P."/>
            <person name="Lance K."/>
            <person name="Lara M."/>
            <person name="Lee W."/>
            <person name="Lennon N."/>
            <person name="Letendre F."/>
            <person name="LeVine R."/>
            <person name="Lipovsky A."/>
            <person name="Liu X."/>
            <person name="Liu J."/>
            <person name="Liu S."/>
            <person name="Lokyitsang T."/>
            <person name="Lokyitsang Y."/>
            <person name="Lubonja R."/>
            <person name="Lui A."/>
            <person name="MacDonald P."/>
            <person name="Magnisalis V."/>
            <person name="Maru K."/>
            <person name="Matthews C."/>
            <person name="McCusker W."/>
            <person name="McDonough S."/>
            <person name="Mehta T."/>
            <person name="Meldrim J."/>
            <person name="Meneus L."/>
            <person name="Mihai O."/>
            <person name="Mihalev A."/>
            <person name="Mihova T."/>
            <person name="Mittelman R."/>
            <person name="Mlenga V."/>
            <person name="Montmayeur A."/>
            <person name="Mulrain L."/>
            <person name="Navidi A."/>
            <person name="Naylor J."/>
            <person name="Negash T."/>
            <person name="Nguyen T."/>
            <person name="Nguyen N."/>
            <person name="Nicol R."/>
            <person name="Norbu C."/>
            <person name="Norbu N."/>
            <person name="Novod N."/>
            <person name="O'Neill B."/>
            <person name="Osman S."/>
            <person name="Markiewicz E."/>
            <person name="Oyono O.L."/>
            <person name="Patti C."/>
            <person name="Phunkhang P."/>
            <person name="Pierre F."/>
            <person name="Priest M."/>
            <person name="Raghuraman S."/>
            <person name="Rege F."/>
            <person name="Reyes R."/>
            <person name="Rise C."/>
            <person name="Rogov P."/>
            <person name="Ross K."/>
            <person name="Ryan E."/>
            <person name="Settipalli S."/>
            <person name="Shea T."/>
            <person name="Sherpa N."/>
            <person name="Shi L."/>
            <person name="Shih D."/>
            <person name="Sparrow T."/>
            <person name="Spaulding J."/>
            <person name="Stalker J."/>
            <person name="Stange-Thomann N."/>
            <person name="Stavropoulos S."/>
            <person name="Stone C."/>
            <person name="Strader C."/>
            <person name="Tesfaye S."/>
            <person name="Thomson T."/>
            <person name="Thoulutsang Y."/>
            <person name="Thoulutsang D."/>
            <person name="Topham K."/>
            <person name="Topping I."/>
            <person name="Tsamla T."/>
            <person name="Vassiliev H."/>
            <person name="Vo A."/>
            <person name="Wangchuk T."/>
            <person name="Wangdi T."/>
            <person name="Weiand M."/>
            <person name="Wilkinson J."/>
            <person name="Wilson A."/>
            <person name="Yadav S."/>
            <person name="Young G."/>
            <person name="Yu Q."/>
            <person name="Zembek L."/>
            <person name="Zhong D."/>
            <person name="Zimmer A."/>
            <person name="Zwirko Z."/>
            <person name="Jaffe D.B."/>
            <person name="Alvarez P."/>
            <person name="Brockman W."/>
            <person name="Butler J."/>
            <person name="Chin C."/>
            <person name="Gnerre S."/>
            <person name="Grabherr M."/>
            <person name="Kleber M."/>
            <person name="Mauceli E."/>
            <person name="MacCallum I."/>
        </authorList>
    </citation>
    <scope>NUCLEOTIDE SEQUENCE [LARGE SCALE GENOMIC DNA]</scope>
    <source>
        <strain evidence="2 3">TSC#14021-0224.01</strain>
    </source>
</reference>
<keyword evidence="1" id="KW-0732">Signal</keyword>
<gene>
    <name evidence="2" type="primary">Dere\GG19270</name>
    <name evidence="2" type="synonym">dere_GLEANR_4030</name>
    <name evidence="2" type="synonym">GG19270</name>
    <name evidence="2" type="ORF">Dere_GG19270</name>
</gene>
<evidence type="ECO:0000313" key="3">
    <source>
        <dbReference type="Proteomes" id="UP000008711"/>
    </source>
</evidence>
<dbReference type="PhylomeDB" id="B3NWF7"/>
<proteinExistence type="predicted"/>
<dbReference type="HOGENOM" id="CLU_2099358_0_0_1"/>
<evidence type="ECO:0000256" key="1">
    <source>
        <dbReference type="SAM" id="SignalP"/>
    </source>
</evidence>
<sequence>MSAIKPALLLCLILAIGLFLGQGRANPVEANVPNVPNVPDVPASAANELDIDFGEEDATEKPLGIVSIKVRHIQPDPAHCTQLSPHHPHHPQCHSYCKRQGHWVGQCKRNSCHCFS</sequence>
<evidence type="ECO:0008006" key="4">
    <source>
        <dbReference type="Google" id="ProtNLM"/>
    </source>
</evidence>
<reference evidence="2 3" key="2">
    <citation type="journal article" date="2008" name="Bioinformatics">
        <title>Assembly reconciliation.</title>
        <authorList>
            <person name="Zimin A.V."/>
            <person name="Smith D.R."/>
            <person name="Sutton G."/>
            <person name="Yorke J.A."/>
        </authorList>
    </citation>
    <scope>NUCLEOTIDE SEQUENCE [LARGE SCALE GENOMIC DNA]</scope>
    <source>
        <strain evidence="2 3">TSC#14021-0224.01</strain>
    </source>
</reference>
<feature type="signal peptide" evidence="1">
    <location>
        <begin position="1"/>
        <end position="25"/>
    </location>
</feature>
<dbReference type="InterPro" id="IPR036574">
    <property type="entry name" value="Scorpion_toxin-like_sf"/>
</dbReference>
<dbReference type="OrthoDB" id="8040481at2759"/>
<dbReference type="KEGG" id="der:6550403"/>